<accession>A0A1V6RDK9</accession>
<comment type="caution">
    <text evidence="1">The sequence shown here is derived from an EMBL/GenBank/DDBJ whole genome shotgun (WGS) entry which is preliminary data.</text>
</comment>
<organism evidence="1 2">
    <name type="scientific">Penicillium solitum</name>
    <dbReference type="NCBI Taxonomy" id="60172"/>
    <lineage>
        <taxon>Eukaryota</taxon>
        <taxon>Fungi</taxon>
        <taxon>Dikarya</taxon>
        <taxon>Ascomycota</taxon>
        <taxon>Pezizomycotina</taxon>
        <taxon>Eurotiomycetes</taxon>
        <taxon>Eurotiomycetidae</taxon>
        <taxon>Eurotiales</taxon>
        <taxon>Aspergillaceae</taxon>
        <taxon>Penicillium</taxon>
    </lineage>
</organism>
<proteinExistence type="predicted"/>
<keyword evidence="2" id="KW-1185">Reference proteome</keyword>
<evidence type="ECO:0000313" key="1">
    <source>
        <dbReference type="EMBL" id="OQD99292.1"/>
    </source>
</evidence>
<evidence type="ECO:0000313" key="2">
    <source>
        <dbReference type="Proteomes" id="UP000191612"/>
    </source>
</evidence>
<dbReference type="EMBL" id="MDYO01000007">
    <property type="protein sequence ID" value="OQD99292.1"/>
    <property type="molecule type" value="Genomic_DNA"/>
</dbReference>
<reference evidence="2" key="1">
    <citation type="journal article" date="2017" name="Nat. Microbiol.">
        <title>Global analysis of biosynthetic gene clusters reveals vast potential of secondary metabolite production in Penicillium species.</title>
        <authorList>
            <person name="Nielsen J.C."/>
            <person name="Grijseels S."/>
            <person name="Prigent S."/>
            <person name="Ji B."/>
            <person name="Dainat J."/>
            <person name="Nielsen K.F."/>
            <person name="Frisvad J.C."/>
            <person name="Workman M."/>
            <person name="Nielsen J."/>
        </authorList>
    </citation>
    <scope>NUCLEOTIDE SEQUENCE [LARGE SCALE GENOMIC DNA]</scope>
    <source>
        <strain evidence="2">IBT 29525</strain>
    </source>
</reference>
<sequence>MTEWRLYVHWLQAPQKWFHGACTTTPDDFSLPFTPAYITRPPRDIPDSLSWYHVSGYDQCVIRPRDASPAKAFSKSPD</sequence>
<dbReference type="Proteomes" id="UP000191612">
    <property type="component" value="Unassembled WGS sequence"/>
</dbReference>
<protein>
    <submittedName>
        <fullName evidence="1">Uncharacterized protein</fullName>
    </submittedName>
</protein>
<name>A0A1V6RDK9_9EURO</name>
<dbReference type="AlphaFoldDB" id="A0A1V6RDK9"/>
<gene>
    <name evidence="1" type="ORF">PENSOL_c007G00380</name>
</gene>